<sequence length="458" mass="50648">MINGLEGIPGSGKSYEAVAYHVLPALRSGRKVITNLPLIIDAFVAIDPAWRELIEVRTRPAPRIGDWDASNIAEREAFQIWTDREPQPQPEHISTFGTVWDFYSTWRNDKGQGPLYVVDECHVPLPKPERGSPGTPVEVVQWFKLHRHFNADVLLMTQKFRDVDQGIAGIIATLIKCRKADVLGNKNEYIRKVHAGYRGGEIQRNIRKYESKYFGLYKSNTQSNGSAETGLQDVSPMIVKLRRFTWAFWVFAIAYVAYAFWPSDDTSVWGHKTAPAAKKSSAAAPVQVQHAPTAQQAQQGPAQAPQQPSGTSVPPTAPEVKDPLFGKLLHMTGDLSKQGRDQITFVVSSEGRRVFDLTSDDLVQAGYKVQRLANCMATVTYQSVVRPVTCDAPYTASGRGDKPVVIDTATGARSDRPTPGLVQHQDAPQVVAHQEPQHEGYSAGLARRNAQVRSAMIN</sequence>
<protein>
    <submittedName>
        <fullName evidence="3">Zonular occludens toxin</fullName>
    </submittedName>
</protein>
<dbReference type="InterPro" id="IPR027417">
    <property type="entry name" value="P-loop_NTPase"/>
</dbReference>
<evidence type="ECO:0000256" key="1">
    <source>
        <dbReference type="SAM" id="MobiDB-lite"/>
    </source>
</evidence>
<gene>
    <name evidence="3" type="ORF">I6G66_12720</name>
</gene>
<name>A0A7T2W115_DELAC</name>
<feature type="compositionally biased region" description="Low complexity" evidence="1">
    <location>
        <begin position="280"/>
        <end position="308"/>
    </location>
</feature>
<dbReference type="Proteomes" id="UP000594778">
    <property type="component" value="Chromosome"/>
</dbReference>
<dbReference type="EMBL" id="CP065668">
    <property type="protein sequence ID" value="QPS10796.1"/>
    <property type="molecule type" value="Genomic_DNA"/>
</dbReference>
<accession>A0A7T2W115</accession>
<reference evidence="3 4" key="1">
    <citation type="submission" date="2020-12" db="EMBL/GenBank/DDBJ databases">
        <title>FDA dAtabase for Regulatory Grade micrObial Sequences (FDA-ARGOS): Supporting development and validation of Infectious Disease Dx tests.</title>
        <authorList>
            <person name="Sproer C."/>
            <person name="Gronow S."/>
            <person name="Severitt S."/>
            <person name="Schroder I."/>
            <person name="Tallon L."/>
            <person name="Sadzewicz L."/>
            <person name="Zhao X."/>
            <person name="Boylan J."/>
            <person name="Ott S."/>
            <person name="Bowen H."/>
            <person name="Vavikolanu K."/>
            <person name="Mehta A."/>
            <person name="Aluvathingal J."/>
            <person name="Nadendla S."/>
            <person name="Lowell S."/>
            <person name="Myers T."/>
            <person name="Yan Y."/>
            <person name="Sichtig H."/>
        </authorList>
    </citation>
    <scope>NUCLEOTIDE SEQUENCE [LARGE SCALE GENOMIC DNA]</scope>
    <source>
        <strain evidence="3 4">FDAARGOS_909</strain>
    </source>
</reference>
<feature type="domain" description="Zona occludens toxin N-terminal" evidence="2">
    <location>
        <begin position="5"/>
        <end position="222"/>
    </location>
</feature>
<evidence type="ECO:0000313" key="4">
    <source>
        <dbReference type="Proteomes" id="UP000594778"/>
    </source>
</evidence>
<dbReference type="Gene3D" id="3.40.50.300">
    <property type="entry name" value="P-loop containing nucleotide triphosphate hydrolases"/>
    <property type="match status" value="1"/>
</dbReference>
<feature type="region of interest" description="Disordered" evidence="1">
    <location>
        <begin position="280"/>
        <end position="319"/>
    </location>
</feature>
<dbReference type="Pfam" id="PF05707">
    <property type="entry name" value="Zot"/>
    <property type="match status" value="1"/>
</dbReference>
<evidence type="ECO:0000259" key="2">
    <source>
        <dbReference type="Pfam" id="PF05707"/>
    </source>
</evidence>
<dbReference type="AlphaFoldDB" id="A0A7T2W115"/>
<dbReference type="RefSeq" id="WP_197957124.1">
    <property type="nucleotide sequence ID" value="NZ_CP065668.1"/>
</dbReference>
<proteinExistence type="predicted"/>
<organism evidence="3 4">
    <name type="scientific">Delftia acidovorans</name>
    <name type="common">Pseudomonas acidovorans</name>
    <name type="synonym">Comamonas acidovorans</name>
    <dbReference type="NCBI Taxonomy" id="80866"/>
    <lineage>
        <taxon>Bacteria</taxon>
        <taxon>Pseudomonadati</taxon>
        <taxon>Pseudomonadota</taxon>
        <taxon>Betaproteobacteria</taxon>
        <taxon>Burkholderiales</taxon>
        <taxon>Comamonadaceae</taxon>
        <taxon>Delftia</taxon>
    </lineage>
</organism>
<evidence type="ECO:0000313" key="3">
    <source>
        <dbReference type="EMBL" id="QPS10796.1"/>
    </source>
</evidence>
<dbReference type="InterPro" id="IPR008900">
    <property type="entry name" value="Zot_N"/>
</dbReference>